<dbReference type="GO" id="GO:0032259">
    <property type="term" value="P:methylation"/>
    <property type="evidence" value="ECO:0007669"/>
    <property type="project" value="UniProtKB-KW"/>
</dbReference>
<evidence type="ECO:0000256" key="2">
    <source>
        <dbReference type="ARBA" id="ARBA00022603"/>
    </source>
</evidence>
<evidence type="ECO:0000256" key="4">
    <source>
        <dbReference type="ARBA" id="ARBA00022679"/>
    </source>
</evidence>
<dbReference type="SUPFAM" id="SSF51717">
    <property type="entry name" value="Dihydropteroate synthetase-like"/>
    <property type="match status" value="1"/>
</dbReference>
<dbReference type="GO" id="GO:0008705">
    <property type="term" value="F:methionine synthase activity"/>
    <property type="evidence" value="ECO:0007669"/>
    <property type="project" value="TreeGrafter"/>
</dbReference>
<dbReference type="STRING" id="370438.PTH_1004"/>
<protein>
    <submittedName>
        <fullName evidence="8">Methionine synthase I</fullName>
    </submittedName>
</protein>
<dbReference type="PANTHER" id="PTHR45833">
    <property type="entry name" value="METHIONINE SYNTHASE"/>
    <property type="match status" value="1"/>
</dbReference>
<dbReference type="GO" id="GO:0046872">
    <property type="term" value="F:metal ion binding"/>
    <property type="evidence" value="ECO:0007669"/>
    <property type="project" value="UniProtKB-KW"/>
</dbReference>
<dbReference type="GO" id="GO:0031419">
    <property type="term" value="F:cobalamin binding"/>
    <property type="evidence" value="ECO:0007669"/>
    <property type="project" value="UniProtKB-KW"/>
</dbReference>
<keyword evidence="3" id="KW-0846">Cobalamin</keyword>
<reference evidence="9" key="1">
    <citation type="journal article" date="2008" name="Genome Res.">
        <title>The genome of Pelotomaculum thermopropionicum reveals niche-associated evolution in anaerobic microbiota.</title>
        <authorList>
            <person name="Kosaka T."/>
            <person name="Kato S."/>
            <person name="Shimoyama T."/>
            <person name="Ishii S."/>
            <person name="Abe T."/>
            <person name="Watanabe K."/>
        </authorList>
    </citation>
    <scope>NUCLEOTIDE SEQUENCE [LARGE SCALE GENOMIC DNA]</scope>
    <source>
        <strain evidence="9">DSM 13744 / JCM 10971 / SI</strain>
    </source>
</reference>
<dbReference type="GO" id="GO:0005829">
    <property type="term" value="C:cytosol"/>
    <property type="evidence" value="ECO:0007669"/>
    <property type="project" value="TreeGrafter"/>
</dbReference>
<dbReference type="PANTHER" id="PTHR45833:SF1">
    <property type="entry name" value="METHIONINE SYNTHASE"/>
    <property type="match status" value="1"/>
</dbReference>
<dbReference type="AlphaFoldDB" id="A5D3L2"/>
<feature type="domain" description="Pterin-binding" evidence="7">
    <location>
        <begin position="1"/>
        <end position="248"/>
    </location>
</feature>
<dbReference type="NCBIfam" id="NF005719">
    <property type="entry name" value="PRK07535.1"/>
    <property type="match status" value="1"/>
</dbReference>
<dbReference type="EMBL" id="AP009389">
    <property type="protein sequence ID" value="BAF59185.1"/>
    <property type="molecule type" value="Genomic_DNA"/>
</dbReference>
<keyword evidence="9" id="KW-1185">Reference proteome</keyword>
<evidence type="ECO:0000256" key="3">
    <source>
        <dbReference type="ARBA" id="ARBA00022628"/>
    </source>
</evidence>
<accession>A5D3L2</accession>
<proteinExistence type="inferred from homology"/>
<evidence type="ECO:0000256" key="6">
    <source>
        <dbReference type="ARBA" id="ARBA00023285"/>
    </source>
</evidence>
<organism evidence="8 9">
    <name type="scientific">Pelotomaculum thermopropionicum (strain DSM 13744 / JCM 10971 / SI)</name>
    <dbReference type="NCBI Taxonomy" id="370438"/>
    <lineage>
        <taxon>Bacteria</taxon>
        <taxon>Bacillati</taxon>
        <taxon>Bacillota</taxon>
        <taxon>Clostridia</taxon>
        <taxon>Eubacteriales</taxon>
        <taxon>Desulfotomaculaceae</taxon>
        <taxon>Pelotomaculum</taxon>
    </lineage>
</organism>
<dbReference type="Gene3D" id="3.20.20.20">
    <property type="entry name" value="Dihydropteroate synthase-like"/>
    <property type="match status" value="1"/>
</dbReference>
<evidence type="ECO:0000259" key="7">
    <source>
        <dbReference type="PROSITE" id="PS50972"/>
    </source>
</evidence>
<dbReference type="InterPro" id="IPR011005">
    <property type="entry name" value="Dihydropteroate_synth-like_sf"/>
</dbReference>
<evidence type="ECO:0000256" key="1">
    <source>
        <dbReference type="ARBA" id="ARBA00010398"/>
    </source>
</evidence>
<dbReference type="GO" id="GO:0046653">
    <property type="term" value="P:tetrahydrofolate metabolic process"/>
    <property type="evidence" value="ECO:0007669"/>
    <property type="project" value="TreeGrafter"/>
</dbReference>
<evidence type="ECO:0000313" key="8">
    <source>
        <dbReference type="EMBL" id="BAF59185.1"/>
    </source>
</evidence>
<dbReference type="Pfam" id="PF00809">
    <property type="entry name" value="Pterin_bind"/>
    <property type="match status" value="1"/>
</dbReference>
<evidence type="ECO:0000256" key="5">
    <source>
        <dbReference type="ARBA" id="ARBA00022723"/>
    </source>
</evidence>
<dbReference type="InterPro" id="IPR000489">
    <property type="entry name" value="Pterin-binding_dom"/>
</dbReference>
<dbReference type="Proteomes" id="UP000006556">
    <property type="component" value="Chromosome"/>
</dbReference>
<sequence length="264" mass="28895">MELIGERINGMFKDVKEAILNRDPGPVEYWARRQTENGAGYLDLSTGPAVPPEEQPAAMEWLVKVAQSASPLPCCLDSTSPDAIEAGLKVHRGRAIINSTSADQWRMDVYFPMAVKYGAGLIGLTMNEQGVPRDAASRVALAMELVVNADMHGLPMADLYIDPLVLPVNVAQEHGPEVIEAIRQIKMLADPPPRTVIGLSNISQRCAERRLLNRTFMVMCMGAGLDSCICDLEDGLLVDSAAAARVLLNKDIYCDAFLKTFRQR</sequence>
<keyword evidence="2" id="KW-0489">Methyltransferase</keyword>
<dbReference type="eggNOG" id="COG1410">
    <property type="taxonomic scope" value="Bacteria"/>
</dbReference>
<gene>
    <name evidence="8" type="primary">MetH</name>
    <name evidence="8" type="ordered locus">PTH_1004</name>
</gene>
<name>A5D3L2_PELTS</name>
<evidence type="ECO:0000313" key="9">
    <source>
        <dbReference type="Proteomes" id="UP000006556"/>
    </source>
</evidence>
<dbReference type="PROSITE" id="PS50972">
    <property type="entry name" value="PTERIN_BINDING"/>
    <property type="match status" value="1"/>
</dbReference>
<keyword evidence="5" id="KW-0479">Metal-binding</keyword>
<dbReference type="GO" id="GO:0050667">
    <property type="term" value="P:homocysteine metabolic process"/>
    <property type="evidence" value="ECO:0007669"/>
    <property type="project" value="TreeGrafter"/>
</dbReference>
<keyword evidence="6" id="KW-0170">Cobalt</keyword>
<dbReference type="InterPro" id="IPR050554">
    <property type="entry name" value="Met_Synthase/Corrinoid"/>
</dbReference>
<keyword evidence="4" id="KW-0808">Transferase</keyword>
<dbReference type="KEGG" id="pth:PTH_1004"/>
<dbReference type="HOGENOM" id="CLU_070996_0_0_9"/>
<comment type="similarity">
    <text evidence="1">Belongs to the vitamin-B12 dependent methionine synthase family.</text>
</comment>